<reference evidence="1" key="3">
    <citation type="submission" date="2018-07" db="EMBL/GenBank/DDBJ databases">
        <title>WGS assembly of Glycine max.</title>
        <authorList>
            <person name="Schmutz J."/>
            <person name="Cannon S."/>
            <person name="Schlueter J."/>
            <person name="Ma J."/>
            <person name="Mitros T."/>
            <person name="Nelson W."/>
            <person name="Hyten D."/>
            <person name="Song Q."/>
            <person name="Thelen J."/>
            <person name="Cheng J."/>
            <person name="Xu D."/>
            <person name="Hellsten U."/>
            <person name="May G."/>
            <person name="Yu Y."/>
            <person name="Sakurai T."/>
            <person name="Umezawa T."/>
            <person name="Bhattacharyya M."/>
            <person name="Sandhu D."/>
            <person name="Valliyodan B."/>
            <person name="Lindquist E."/>
            <person name="Peto M."/>
            <person name="Grant D."/>
            <person name="Shu S."/>
            <person name="Goodstein D."/>
            <person name="Barry K."/>
            <person name="Futrell-Griggs M."/>
            <person name="Abernathy B."/>
            <person name="Du J."/>
            <person name="Tian Z."/>
            <person name="Zhu L."/>
            <person name="Gill N."/>
            <person name="Joshi T."/>
            <person name="Libault M."/>
            <person name="Sethuraman A."/>
            <person name="Zhang X."/>
            <person name="Shinozaki K."/>
            <person name="Nguyen H."/>
            <person name="Wing R."/>
            <person name="Cregan P."/>
            <person name="Specht J."/>
            <person name="Grimwood J."/>
            <person name="Rokhsar D."/>
            <person name="Stacey G."/>
            <person name="Shoemaker R."/>
            <person name="Jackson S."/>
        </authorList>
    </citation>
    <scope>NUCLEOTIDE SEQUENCE</scope>
    <source>
        <tissue evidence="1">Callus</tissue>
    </source>
</reference>
<evidence type="ECO:0000313" key="2">
    <source>
        <dbReference type="EnsemblPlants" id="KRG98039"/>
    </source>
</evidence>
<name>A0A0R0F5I9_SOYBN</name>
<evidence type="ECO:0000313" key="3">
    <source>
        <dbReference type="Proteomes" id="UP000008827"/>
    </source>
</evidence>
<protein>
    <submittedName>
        <fullName evidence="1 2">Uncharacterized protein</fullName>
    </submittedName>
</protein>
<sequence>MEGSCEGERPNFVSSNGAQVSFLILCNTSSSKYVSRRTIHFMKNLRLLPTFKTWLNKSRTRPLTKPGLAI</sequence>
<keyword evidence="3" id="KW-1185">Reference proteome</keyword>
<dbReference type="InParanoid" id="A0A0R0F5I9"/>
<dbReference type="EnsemblPlants" id="KRG98039">
    <property type="protein sequence ID" value="KRG98039"/>
    <property type="gene ID" value="GLYMA_18G046500"/>
</dbReference>
<dbReference type="EMBL" id="CM000851">
    <property type="protein sequence ID" value="KRG98039.1"/>
    <property type="molecule type" value="Genomic_DNA"/>
</dbReference>
<gene>
    <name evidence="1" type="ORF">GLYMA_18G046500</name>
</gene>
<evidence type="ECO:0000313" key="1">
    <source>
        <dbReference type="EMBL" id="KRG98039.1"/>
    </source>
</evidence>
<proteinExistence type="predicted"/>
<reference evidence="2" key="2">
    <citation type="submission" date="2018-02" db="UniProtKB">
        <authorList>
            <consortium name="EnsemblPlants"/>
        </authorList>
    </citation>
    <scope>IDENTIFICATION</scope>
    <source>
        <strain evidence="2">Williams 82</strain>
    </source>
</reference>
<dbReference type="ExpressionAtlas" id="A0A0R0F5I9">
    <property type="expression patterns" value="baseline"/>
</dbReference>
<accession>A0A0R0F5I9</accession>
<reference evidence="1 2" key="1">
    <citation type="journal article" date="2010" name="Nature">
        <title>Genome sequence of the palaeopolyploid soybean.</title>
        <authorList>
            <person name="Schmutz J."/>
            <person name="Cannon S.B."/>
            <person name="Schlueter J."/>
            <person name="Ma J."/>
            <person name="Mitros T."/>
            <person name="Nelson W."/>
            <person name="Hyten D.L."/>
            <person name="Song Q."/>
            <person name="Thelen J.J."/>
            <person name="Cheng J."/>
            <person name="Xu D."/>
            <person name="Hellsten U."/>
            <person name="May G.D."/>
            <person name="Yu Y."/>
            <person name="Sakurai T."/>
            <person name="Umezawa T."/>
            <person name="Bhattacharyya M.K."/>
            <person name="Sandhu D."/>
            <person name="Valliyodan B."/>
            <person name="Lindquist E."/>
            <person name="Peto M."/>
            <person name="Grant D."/>
            <person name="Shu S."/>
            <person name="Goodstein D."/>
            <person name="Barry K."/>
            <person name="Futrell-Griggs M."/>
            <person name="Abernathy B."/>
            <person name="Du J."/>
            <person name="Tian Z."/>
            <person name="Zhu L."/>
            <person name="Gill N."/>
            <person name="Joshi T."/>
            <person name="Libault M."/>
            <person name="Sethuraman A."/>
            <person name="Zhang X.-C."/>
            <person name="Shinozaki K."/>
            <person name="Nguyen H.T."/>
            <person name="Wing R.A."/>
            <person name="Cregan P."/>
            <person name="Specht J."/>
            <person name="Grimwood J."/>
            <person name="Rokhsar D."/>
            <person name="Stacey G."/>
            <person name="Shoemaker R.C."/>
            <person name="Jackson S.A."/>
        </authorList>
    </citation>
    <scope>NUCLEOTIDE SEQUENCE</scope>
    <source>
        <strain evidence="2">cv. Williams 82</strain>
        <tissue evidence="1">Callus</tissue>
    </source>
</reference>
<organism evidence="1">
    <name type="scientific">Glycine max</name>
    <name type="common">Soybean</name>
    <name type="synonym">Glycine hispida</name>
    <dbReference type="NCBI Taxonomy" id="3847"/>
    <lineage>
        <taxon>Eukaryota</taxon>
        <taxon>Viridiplantae</taxon>
        <taxon>Streptophyta</taxon>
        <taxon>Embryophyta</taxon>
        <taxon>Tracheophyta</taxon>
        <taxon>Spermatophyta</taxon>
        <taxon>Magnoliopsida</taxon>
        <taxon>eudicotyledons</taxon>
        <taxon>Gunneridae</taxon>
        <taxon>Pentapetalae</taxon>
        <taxon>rosids</taxon>
        <taxon>fabids</taxon>
        <taxon>Fabales</taxon>
        <taxon>Fabaceae</taxon>
        <taxon>Papilionoideae</taxon>
        <taxon>50 kb inversion clade</taxon>
        <taxon>NPAAA clade</taxon>
        <taxon>indigoferoid/millettioid clade</taxon>
        <taxon>Phaseoleae</taxon>
        <taxon>Glycine</taxon>
        <taxon>Glycine subgen. Soja</taxon>
    </lineage>
</organism>
<dbReference type="AlphaFoldDB" id="A0A0R0F5I9"/>
<dbReference type="Proteomes" id="UP000008827">
    <property type="component" value="Chromosome 18"/>
</dbReference>
<dbReference type="Gramene" id="KRG98039">
    <property type="protein sequence ID" value="KRG98039"/>
    <property type="gene ID" value="GLYMA_18G046500"/>
</dbReference>